<gene>
    <name evidence="4" type="ordered locus">Terro_0229</name>
</gene>
<keyword evidence="4" id="KW-0808">Transferase</keyword>
<keyword evidence="2" id="KW-0812">Transmembrane</keyword>
<evidence type="ECO:0000313" key="5">
    <source>
        <dbReference type="Proteomes" id="UP000006056"/>
    </source>
</evidence>
<dbReference type="EMBL" id="CP003379">
    <property type="protein sequence ID" value="AFL86578.1"/>
    <property type="molecule type" value="Genomic_DNA"/>
</dbReference>
<reference evidence="4 5" key="1">
    <citation type="submission" date="2012-06" db="EMBL/GenBank/DDBJ databases">
        <title>Complete genome of Terriglobus roseus DSM 18391.</title>
        <authorList>
            <consortium name="US DOE Joint Genome Institute (JGI-PGF)"/>
            <person name="Lucas S."/>
            <person name="Copeland A."/>
            <person name="Lapidus A."/>
            <person name="Glavina del Rio T."/>
            <person name="Dalin E."/>
            <person name="Tice H."/>
            <person name="Bruce D."/>
            <person name="Goodwin L."/>
            <person name="Pitluck S."/>
            <person name="Peters L."/>
            <person name="Mikhailova N."/>
            <person name="Munk A.C.C."/>
            <person name="Kyrpides N."/>
            <person name="Mavromatis K."/>
            <person name="Ivanova N."/>
            <person name="Brettin T."/>
            <person name="Detter J.C."/>
            <person name="Han C."/>
            <person name="Larimer F."/>
            <person name="Land M."/>
            <person name="Hauser L."/>
            <person name="Markowitz V."/>
            <person name="Cheng J.-F."/>
            <person name="Hugenholtz P."/>
            <person name="Woyke T."/>
            <person name="Wu D."/>
            <person name="Brambilla E."/>
            <person name="Klenk H.-P."/>
            <person name="Eisen J.A."/>
        </authorList>
    </citation>
    <scope>NUCLEOTIDE SEQUENCE [LARGE SCALE GENOMIC DNA]</scope>
    <source>
        <strain evidence="5">DSM 18391 / NRRL B-41598 / KBS 63</strain>
    </source>
</reference>
<dbReference type="GO" id="GO:0016780">
    <property type="term" value="F:phosphotransferase activity, for other substituted phosphate groups"/>
    <property type="evidence" value="ECO:0007669"/>
    <property type="project" value="TreeGrafter"/>
</dbReference>
<dbReference type="PANTHER" id="PTHR30576:SF20">
    <property type="entry name" value="QUINOVOSAMINEPHOSPHOTRANSFERAE-RELATED"/>
    <property type="match status" value="1"/>
</dbReference>
<sequence>MSYWSSGYQGILGVAELDLPVQDGAEGEQSFATDDGLFRSFAYTGWTTSARKRVFDAAVAVPALVAFLPLMGAVAVLIKCTTSGPVLFRQQRVGLGQKPFTIYKFRTMVPESCCSGPSVTRHGDCRMTSVGRILRKLKLDEIPQLFNVIRGDMSLVGPRPKLAEHEQMYLFCRPGITGAATLVFAREEEILAAVPEEHVETYAVHVLNPIKAKLDLDYAHSATLRSDLRMLLDTAFRLGRRVHVEHLPDISKVTLPSGS</sequence>
<dbReference type="eggNOG" id="COG2148">
    <property type="taxonomic scope" value="Bacteria"/>
</dbReference>
<dbReference type="Proteomes" id="UP000006056">
    <property type="component" value="Chromosome"/>
</dbReference>
<dbReference type="OrthoDB" id="9808602at2"/>
<dbReference type="KEGG" id="trs:Terro_0229"/>
<dbReference type="InterPro" id="IPR003362">
    <property type="entry name" value="Bact_transf"/>
</dbReference>
<comment type="similarity">
    <text evidence="1">Belongs to the bacterial sugar transferase family.</text>
</comment>
<name>I3ZBG0_TERRK</name>
<dbReference type="Pfam" id="PF02397">
    <property type="entry name" value="Bac_transf"/>
    <property type="match status" value="1"/>
</dbReference>
<proteinExistence type="inferred from homology"/>
<feature type="domain" description="Bacterial sugar transferase" evidence="3">
    <location>
        <begin position="52"/>
        <end position="236"/>
    </location>
</feature>
<dbReference type="HOGENOM" id="CLU_024920_1_2_0"/>
<keyword evidence="5" id="KW-1185">Reference proteome</keyword>
<dbReference type="STRING" id="926566.Terro_0229"/>
<evidence type="ECO:0000259" key="3">
    <source>
        <dbReference type="Pfam" id="PF02397"/>
    </source>
</evidence>
<dbReference type="RefSeq" id="WP_014784147.1">
    <property type="nucleotide sequence ID" value="NC_018014.1"/>
</dbReference>
<evidence type="ECO:0000256" key="2">
    <source>
        <dbReference type="SAM" id="Phobius"/>
    </source>
</evidence>
<dbReference type="PANTHER" id="PTHR30576">
    <property type="entry name" value="COLANIC BIOSYNTHESIS UDP-GLUCOSE LIPID CARRIER TRANSFERASE"/>
    <property type="match status" value="1"/>
</dbReference>
<keyword evidence="2" id="KW-0472">Membrane</keyword>
<protein>
    <submittedName>
        <fullName evidence="4">Glycosyl transferase possibly involved in lipopolysaccharide synthesis</fullName>
    </submittedName>
</protein>
<evidence type="ECO:0000313" key="4">
    <source>
        <dbReference type="EMBL" id="AFL86578.1"/>
    </source>
</evidence>
<feature type="transmembrane region" description="Helical" evidence="2">
    <location>
        <begin position="57"/>
        <end position="78"/>
    </location>
</feature>
<evidence type="ECO:0000256" key="1">
    <source>
        <dbReference type="ARBA" id="ARBA00006464"/>
    </source>
</evidence>
<dbReference type="AlphaFoldDB" id="I3ZBG0"/>
<accession>I3ZBG0</accession>
<organism evidence="4 5">
    <name type="scientific">Terriglobus roseus (strain DSM 18391 / NRRL B-41598 / KBS 63)</name>
    <dbReference type="NCBI Taxonomy" id="926566"/>
    <lineage>
        <taxon>Bacteria</taxon>
        <taxon>Pseudomonadati</taxon>
        <taxon>Acidobacteriota</taxon>
        <taxon>Terriglobia</taxon>
        <taxon>Terriglobales</taxon>
        <taxon>Acidobacteriaceae</taxon>
        <taxon>Terriglobus</taxon>
    </lineage>
</organism>
<keyword evidence="2" id="KW-1133">Transmembrane helix</keyword>